<reference evidence="1 2" key="1">
    <citation type="journal article" date="2018" name="Front. Plant Sci.">
        <title>Red Clover (Trifolium pratense) and Zigzag Clover (T. medium) - A Picture of Genomic Similarities and Differences.</title>
        <authorList>
            <person name="Dluhosova J."/>
            <person name="Istvanek J."/>
            <person name="Nedelnik J."/>
            <person name="Repkova J."/>
        </authorList>
    </citation>
    <scope>NUCLEOTIDE SEQUENCE [LARGE SCALE GENOMIC DNA]</scope>
    <source>
        <strain evidence="2">cv. 10/8</strain>
        <tissue evidence="1">Leaf</tissue>
    </source>
</reference>
<proteinExistence type="predicted"/>
<evidence type="ECO:0000313" key="1">
    <source>
        <dbReference type="EMBL" id="MCI34472.1"/>
    </source>
</evidence>
<sequence length="68" mass="7517">FVLSMLNNLSTASNVCGISTADLKLNYELLVILCSYGKLNLVGLAELLSYTPPPEKYSACQINMDCWR</sequence>
<dbReference type="EMBL" id="LXQA010213932">
    <property type="protein sequence ID" value="MCI34472.1"/>
    <property type="molecule type" value="Genomic_DNA"/>
</dbReference>
<comment type="caution">
    <text evidence="1">The sequence shown here is derived from an EMBL/GenBank/DDBJ whole genome shotgun (WGS) entry which is preliminary data.</text>
</comment>
<protein>
    <submittedName>
        <fullName evidence="1">Uncharacterized protein</fullName>
    </submittedName>
</protein>
<dbReference type="AlphaFoldDB" id="A0A392REB3"/>
<evidence type="ECO:0000313" key="2">
    <source>
        <dbReference type="Proteomes" id="UP000265520"/>
    </source>
</evidence>
<keyword evidence="2" id="KW-1185">Reference proteome</keyword>
<organism evidence="1 2">
    <name type="scientific">Trifolium medium</name>
    <dbReference type="NCBI Taxonomy" id="97028"/>
    <lineage>
        <taxon>Eukaryota</taxon>
        <taxon>Viridiplantae</taxon>
        <taxon>Streptophyta</taxon>
        <taxon>Embryophyta</taxon>
        <taxon>Tracheophyta</taxon>
        <taxon>Spermatophyta</taxon>
        <taxon>Magnoliopsida</taxon>
        <taxon>eudicotyledons</taxon>
        <taxon>Gunneridae</taxon>
        <taxon>Pentapetalae</taxon>
        <taxon>rosids</taxon>
        <taxon>fabids</taxon>
        <taxon>Fabales</taxon>
        <taxon>Fabaceae</taxon>
        <taxon>Papilionoideae</taxon>
        <taxon>50 kb inversion clade</taxon>
        <taxon>NPAAA clade</taxon>
        <taxon>Hologalegina</taxon>
        <taxon>IRL clade</taxon>
        <taxon>Trifolieae</taxon>
        <taxon>Trifolium</taxon>
    </lineage>
</organism>
<dbReference type="Proteomes" id="UP000265520">
    <property type="component" value="Unassembled WGS sequence"/>
</dbReference>
<feature type="non-terminal residue" evidence="1">
    <location>
        <position position="1"/>
    </location>
</feature>
<name>A0A392REB3_9FABA</name>
<accession>A0A392REB3</accession>